<feature type="region of interest" description="Disordered" evidence="1">
    <location>
        <begin position="35"/>
        <end position="63"/>
    </location>
</feature>
<dbReference type="Proteomes" id="UP000614334">
    <property type="component" value="Unassembled WGS sequence"/>
</dbReference>
<accession>A0A8H7I6G2</accession>
<evidence type="ECO:0000256" key="1">
    <source>
        <dbReference type="SAM" id="MobiDB-lite"/>
    </source>
</evidence>
<dbReference type="EMBL" id="JACYCF010000024">
    <property type="protein sequence ID" value="KAF8749887.1"/>
    <property type="molecule type" value="Genomic_DNA"/>
</dbReference>
<dbReference type="AlphaFoldDB" id="A0A8H7I6G2"/>
<reference evidence="2" key="1">
    <citation type="submission" date="2020-09" db="EMBL/GenBank/DDBJ databases">
        <title>Comparative genome analyses of four rice-infecting Rhizoctonia solani isolates reveal extensive enrichment of homogalacturonan modification genes.</title>
        <authorList>
            <person name="Lee D.-Y."/>
            <person name="Jeon J."/>
            <person name="Kim K.-T."/>
            <person name="Cheong K."/>
            <person name="Song H."/>
            <person name="Choi G."/>
            <person name="Ko J."/>
            <person name="Opiyo S.O."/>
            <person name="Zuo S."/>
            <person name="Madhav S."/>
            <person name="Lee Y.-H."/>
            <person name="Wang G.-L."/>
        </authorList>
    </citation>
    <scope>NUCLEOTIDE SEQUENCE</scope>
    <source>
        <strain evidence="2">AG1-IA B2</strain>
    </source>
</reference>
<comment type="caution">
    <text evidence="2">The sequence shown here is derived from an EMBL/GenBank/DDBJ whole genome shotgun (WGS) entry which is preliminary data.</text>
</comment>
<evidence type="ECO:0000313" key="3">
    <source>
        <dbReference type="Proteomes" id="UP000614334"/>
    </source>
</evidence>
<gene>
    <name evidence="2" type="ORF">RHS01_09761</name>
</gene>
<evidence type="ECO:0000313" key="2">
    <source>
        <dbReference type="EMBL" id="KAF8749887.1"/>
    </source>
</evidence>
<name>A0A8H7I6G2_9AGAM</name>
<sequence>MALHGFATPPPTVSTPPSARELTQAMQNLILLYPADPPAYTSRPATPVTPSARPDTPRPTEAHVPAFALPPVLQHQTLAGPRILVPSERNTMGASELPRIEQ</sequence>
<feature type="region of interest" description="Disordered" evidence="1">
    <location>
        <begin position="79"/>
        <end position="102"/>
    </location>
</feature>
<protein>
    <submittedName>
        <fullName evidence="2">Uncharacterized protein</fullName>
    </submittedName>
</protein>
<proteinExistence type="predicted"/>
<organism evidence="2 3">
    <name type="scientific">Rhizoctonia solani</name>
    <dbReference type="NCBI Taxonomy" id="456999"/>
    <lineage>
        <taxon>Eukaryota</taxon>
        <taxon>Fungi</taxon>
        <taxon>Dikarya</taxon>
        <taxon>Basidiomycota</taxon>
        <taxon>Agaricomycotina</taxon>
        <taxon>Agaricomycetes</taxon>
        <taxon>Cantharellales</taxon>
        <taxon>Ceratobasidiaceae</taxon>
        <taxon>Rhizoctonia</taxon>
    </lineage>
</organism>